<accession>A0A4V1MAX0</accession>
<dbReference type="AlphaFoldDB" id="A0A4V1MAX0"/>
<dbReference type="PANTHER" id="PTHR10277:SF9">
    <property type="entry name" value="2-ISOPROPYLMALATE SYNTHASE 1, CHLOROPLASTIC-RELATED"/>
    <property type="match status" value="1"/>
</dbReference>
<dbReference type="PROSITE" id="PS50991">
    <property type="entry name" value="PYR_CT"/>
    <property type="match status" value="1"/>
</dbReference>
<dbReference type="RefSeq" id="WP_129003101.1">
    <property type="nucleotide sequence ID" value="NZ_SDHZ01000001.1"/>
</dbReference>
<dbReference type="GO" id="GO:0009098">
    <property type="term" value="P:L-leucine biosynthetic process"/>
    <property type="evidence" value="ECO:0007669"/>
    <property type="project" value="TreeGrafter"/>
</dbReference>
<dbReference type="PANTHER" id="PTHR10277">
    <property type="entry name" value="HOMOCITRATE SYNTHASE-RELATED"/>
    <property type="match status" value="1"/>
</dbReference>
<dbReference type="InterPro" id="IPR050073">
    <property type="entry name" value="2-IPM_HCS-like"/>
</dbReference>
<sequence length="513" mass="58001">MFKILDCTIRDGGYYTNWDFNKVTVSEYISAMNNLPVDYLEIGYRSMPMSGYLGKYFYSPIYELEELRQQSSRKLVIILNERDVKPEHLNDLLLPIVGLIDMVRLAIDPQNLGSAIKLAEVIKKMGFEVGFNVMYMSKWKLYNDFIENLRGIDGIADYFYMVDSYGGVYPQDVIETIDLVRKYTNCRLGFHGHNNLELALVNSLTAVEHGAEIIDATILGMGRGAGNLKTELLLSVLNTKFDIQLDFNALEKAVNAFEPLLDKHKWGTNLPYMISGSNSLPQKEVMDWVTTRFYSFNSIIRALQNQRNKIKDNQQLPLFKPSKTYKKAVIIGGGPNAEEHSKAVMQFIGNGNGETCIIHASAKNAKKYQELAVDQFYCLVGNEGQRLETVFKGLGTFDAQCVLPPYPRKMGTYIPAQVTDKSFELSQIDFTTQVNDSHTVLALQTAIKLGAQQVYIAGYDGYNEVPLTELERTLVGENEHLFDAFQQYTGITLYSLTPTKYKSLSIQSIYSLI</sequence>
<gene>
    <name evidence="3" type="ORF">ESB13_11375</name>
</gene>
<evidence type="ECO:0000256" key="1">
    <source>
        <dbReference type="ARBA" id="ARBA00023211"/>
    </source>
</evidence>
<protein>
    <recommendedName>
        <fullName evidence="2">Pyruvate carboxyltransferase domain-containing protein</fullName>
    </recommendedName>
</protein>
<dbReference type="Gene3D" id="3.20.20.70">
    <property type="entry name" value="Aldolase class I"/>
    <property type="match status" value="1"/>
</dbReference>
<evidence type="ECO:0000313" key="4">
    <source>
        <dbReference type="Proteomes" id="UP000290545"/>
    </source>
</evidence>
<dbReference type="OrthoDB" id="9804858at2"/>
<dbReference type="CDD" id="cd07944">
    <property type="entry name" value="DRE_TIM_HOA_like"/>
    <property type="match status" value="1"/>
</dbReference>
<feature type="domain" description="Pyruvate carboxyltransferase" evidence="2">
    <location>
        <begin position="2"/>
        <end position="251"/>
    </location>
</feature>
<dbReference type="Pfam" id="PF00682">
    <property type="entry name" value="HMGL-like"/>
    <property type="match status" value="1"/>
</dbReference>
<reference evidence="3 4" key="1">
    <citation type="submission" date="2019-01" db="EMBL/GenBank/DDBJ databases">
        <title>Filimonas sp. strain TTM-71.</title>
        <authorList>
            <person name="Chen W.-M."/>
        </authorList>
    </citation>
    <scope>NUCLEOTIDE SEQUENCE [LARGE SCALE GENOMIC DNA]</scope>
    <source>
        <strain evidence="3 4">TTM-71</strain>
    </source>
</reference>
<comment type="caution">
    <text evidence="3">The sequence shown here is derived from an EMBL/GenBank/DDBJ whole genome shotgun (WGS) entry which is preliminary data.</text>
</comment>
<evidence type="ECO:0000313" key="3">
    <source>
        <dbReference type="EMBL" id="RXK87346.1"/>
    </source>
</evidence>
<dbReference type="EMBL" id="SDHZ01000001">
    <property type="protein sequence ID" value="RXK87346.1"/>
    <property type="molecule type" value="Genomic_DNA"/>
</dbReference>
<name>A0A4V1MAX0_9BACT</name>
<keyword evidence="4" id="KW-1185">Reference proteome</keyword>
<dbReference type="InterPro" id="IPR000891">
    <property type="entry name" value="PYR_CT"/>
</dbReference>
<organism evidence="3 4">
    <name type="scientific">Filimonas effusa</name>
    <dbReference type="NCBI Taxonomy" id="2508721"/>
    <lineage>
        <taxon>Bacteria</taxon>
        <taxon>Pseudomonadati</taxon>
        <taxon>Bacteroidota</taxon>
        <taxon>Chitinophagia</taxon>
        <taxon>Chitinophagales</taxon>
        <taxon>Chitinophagaceae</taxon>
        <taxon>Filimonas</taxon>
    </lineage>
</organism>
<dbReference type="Proteomes" id="UP000290545">
    <property type="component" value="Unassembled WGS sequence"/>
</dbReference>
<proteinExistence type="predicted"/>
<dbReference type="SUPFAM" id="SSF51569">
    <property type="entry name" value="Aldolase"/>
    <property type="match status" value="1"/>
</dbReference>
<dbReference type="InterPro" id="IPR013785">
    <property type="entry name" value="Aldolase_TIM"/>
</dbReference>
<dbReference type="GO" id="GO:0003852">
    <property type="term" value="F:2-isopropylmalate synthase activity"/>
    <property type="evidence" value="ECO:0007669"/>
    <property type="project" value="TreeGrafter"/>
</dbReference>
<keyword evidence="1" id="KW-0464">Manganese</keyword>
<evidence type="ECO:0000259" key="2">
    <source>
        <dbReference type="PROSITE" id="PS50991"/>
    </source>
</evidence>